<proteinExistence type="predicted"/>
<gene>
    <name evidence="1" type="ORF">PR048_027930</name>
</gene>
<protein>
    <submittedName>
        <fullName evidence="1">Uncharacterized protein</fullName>
    </submittedName>
</protein>
<dbReference type="Proteomes" id="UP001159363">
    <property type="component" value="Chromosome 11"/>
</dbReference>
<evidence type="ECO:0000313" key="2">
    <source>
        <dbReference type="Proteomes" id="UP001159363"/>
    </source>
</evidence>
<dbReference type="EMBL" id="JARBHB010000012">
    <property type="protein sequence ID" value="KAJ8871603.1"/>
    <property type="molecule type" value="Genomic_DNA"/>
</dbReference>
<evidence type="ECO:0000313" key="1">
    <source>
        <dbReference type="EMBL" id="KAJ8871603.1"/>
    </source>
</evidence>
<keyword evidence="2" id="KW-1185">Reference proteome</keyword>
<organism evidence="1 2">
    <name type="scientific">Dryococelus australis</name>
    <dbReference type="NCBI Taxonomy" id="614101"/>
    <lineage>
        <taxon>Eukaryota</taxon>
        <taxon>Metazoa</taxon>
        <taxon>Ecdysozoa</taxon>
        <taxon>Arthropoda</taxon>
        <taxon>Hexapoda</taxon>
        <taxon>Insecta</taxon>
        <taxon>Pterygota</taxon>
        <taxon>Neoptera</taxon>
        <taxon>Polyneoptera</taxon>
        <taxon>Phasmatodea</taxon>
        <taxon>Verophasmatodea</taxon>
        <taxon>Anareolatae</taxon>
        <taxon>Phasmatidae</taxon>
        <taxon>Eurycanthinae</taxon>
        <taxon>Dryococelus</taxon>
    </lineage>
</organism>
<accession>A0ABQ9GHU4</accession>
<sequence length="338" mass="37501">METLGANKTCTSTPYRLYAQRIVLATRDRPFAQVRRAVAGTQVRYANAHVEVQKSIPWCRRSGAARLALRRAATVICGPIAVVSAGAIKWANNGCRTVGHECKMQDEVAPGRSRTTRALSAPTFLHILEGKRPSHSSGKEELKRILEDGWLDSAPETTEKRCNVIRHQVRQAENMHTRLVHRYMPHDKPETSESLSPIDAKMNGQTSEIDPCKGTYIGGVVHSEVSSFWLHEIGGDATRGVGRWQTFGAEARCVIQYTLRSASRLNGCSCDTFLDESPTTNCKINTQALSHCHMGHRTEEEICFVNHILALSGDGVPCSLFDLHYIAKCYLILTIEKS</sequence>
<comment type="caution">
    <text evidence="1">The sequence shown here is derived from an EMBL/GenBank/DDBJ whole genome shotgun (WGS) entry which is preliminary data.</text>
</comment>
<reference evidence="1 2" key="1">
    <citation type="submission" date="2023-02" db="EMBL/GenBank/DDBJ databases">
        <title>LHISI_Scaffold_Assembly.</title>
        <authorList>
            <person name="Stuart O.P."/>
            <person name="Cleave R."/>
            <person name="Magrath M.J.L."/>
            <person name="Mikheyev A.S."/>
        </authorList>
    </citation>
    <scope>NUCLEOTIDE SEQUENCE [LARGE SCALE GENOMIC DNA]</scope>
    <source>
        <strain evidence="1">Daus_M_001</strain>
        <tissue evidence="1">Leg muscle</tissue>
    </source>
</reference>
<name>A0ABQ9GHU4_9NEOP</name>